<evidence type="ECO:0000313" key="1">
    <source>
        <dbReference type="EMBL" id="EXL09726.1"/>
    </source>
</evidence>
<evidence type="ECO:0008006" key="3">
    <source>
        <dbReference type="Google" id="ProtNLM"/>
    </source>
</evidence>
<sequence length="89" mass="9976">MKKAILACCLLLAGCGNSYDRQIKTIEWFFSLGKTGSSQDYMLIKSGLFGPDKVAVIFGFMDDGQFCNEIARMYMDRYPANSYYCAPAN</sequence>
<dbReference type="STRING" id="69279.BG36_20975"/>
<proteinExistence type="predicted"/>
<dbReference type="Proteomes" id="UP000019849">
    <property type="component" value="Unassembled WGS sequence"/>
</dbReference>
<dbReference type="PATRIC" id="fig|69279.3.peg.1131"/>
<accession>A0A011UTY8</accession>
<name>A0A011UTY8_9HYPH</name>
<comment type="caution">
    <text evidence="1">The sequence shown here is derived from an EMBL/GenBank/DDBJ whole genome shotgun (WGS) entry which is preliminary data.</text>
</comment>
<protein>
    <recommendedName>
        <fullName evidence="3">Lipoprotein</fullName>
    </recommendedName>
</protein>
<gene>
    <name evidence="1" type="ORF">BG36_20975</name>
</gene>
<reference evidence="1 2" key="1">
    <citation type="submission" date="2014-02" db="EMBL/GenBank/DDBJ databases">
        <title>Aquamicrobium defluvii Genome sequencing.</title>
        <authorList>
            <person name="Wang X."/>
        </authorList>
    </citation>
    <scope>NUCLEOTIDE SEQUENCE [LARGE SCALE GENOMIC DNA]</scope>
    <source>
        <strain evidence="1 2">W13Z1</strain>
    </source>
</reference>
<evidence type="ECO:0000313" key="2">
    <source>
        <dbReference type="Proteomes" id="UP000019849"/>
    </source>
</evidence>
<dbReference type="HOGENOM" id="CLU_2448220_0_0_5"/>
<dbReference type="AlphaFoldDB" id="A0A011UTY8"/>
<dbReference type="PROSITE" id="PS51257">
    <property type="entry name" value="PROKAR_LIPOPROTEIN"/>
    <property type="match status" value="1"/>
</dbReference>
<dbReference type="RefSeq" id="WP_035024442.1">
    <property type="nucleotide sequence ID" value="NZ_KK073880.1"/>
</dbReference>
<organism evidence="1 2">
    <name type="scientific">Aquamicrobium defluvii</name>
    <dbReference type="NCBI Taxonomy" id="69279"/>
    <lineage>
        <taxon>Bacteria</taxon>
        <taxon>Pseudomonadati</taxon>
        <taxon>Pseudomonadota</taxon>
        <taxon>Alphaproteobacteria</taxon>
        <taxon>Hyphomicrobiales</taxon>
        <taxon>Phyllobacteriaceae</taxon>
        <taxon>Aquamicrobium</taxon>
    </lineage>
</organism>
<dbReference type="EMBL" id="JENY01000006">
    <property type="protein sequence ID" value="EXL09726.1"/>
    <property type="molecule type" value="Genomic_DNA"/>
</dbReference>